<evidence type="ECO:0000256" key="6">
    <source>
        <dbReference type="SAM" id="MobiDB-lite"/>
    </source>
</evidence>
<protein>
    <submittedName>
        <fullName evidence="9">MFS transporter</fullName>
    </submittedName>
</protein>
<dbReference type="Gene3D" id="1.20.1720.10">
    <property type="entry name" value="Multidrug resistance protein D"/>
    <property type="match status" value="1"/>
</dbReference>
<dbReference type="Gene3D" id="1.20.1250.20">
    <property type="entry name" value="MFS general substrate transporter like domains"/>
    <property type="match status" value="1"/>
</dbReference>
<feature type="transmembrane region" description="Helical" evidence="7">
    <location>
        <begin position="468"/>
        <end position="494"/>
    </location>
</feature>
<evidence type="ECO:0000256" key="3">
    <source>
        <dbReference type="ARBA" id="ARBA00022989"/>
    </source>
</evidence>
<dbReference type="CDD" id="cd17321">
    <property type="entry name" value="MFS_MMR_MDR_like"/>
    <property type="match status" value="1"/>
</dbReference>
<reference evidence="9 10" key="1">
    <citation type="submission" date="2018-07" db="EMBL/GenBank/DDBJ databases">
        <title>Complete genome sequence of soil actinomycete Streptomyces cavourensis tj430.</title>
        <authorList>
            <person name="Wang P."/>
            <person name="Huang Y."/>
        </authorList>
    </citation>
    <scope>NUCLEOTIDE SEQUENCE [LARGE SCALE GENOMIC DNA]</scope>
    <source>
        <strain evidence="9 10">TJ430</strain>
    </source>
</reference>
<evidence type="ECO:0000256" key="2">
    <source>
        <dbReference type="ARBA" id="ARBA00022692"/>
    </source>
</evidence>
<dbReference type="GO" id="GO:0022857">
    <property type="term" value="F:transmembrane transporter activity"/>
    <property type="evidence" value="ECO:0007669"/>
    <property type="project" value="InterPro"/>
</dbReference>
<feature type="transmembrane region" description="Helical" evidence="7">
    <location>
        <begin position="337"/>
        <end position="353"/>
    </location>
</feature>
<dbReference type="InterPro" id="IPR011701">
    <property type="entry name" value="MFS"/>
</dbReference>
<feature type="domain" description="Major facilitator superfamily (MFS) profile" evidence="8">
    <location>
        <begin position="119"/>
        <end position="567"/>
    </location>
</feature>
<feature type="transmembrane region" description="Helical" evidence="7">
    <location>
        <begin position="411"/>
        <end position="433"/>
    </location>
</feature>
<evidence type="ECO:0000259" key="8">
    <source>
        <dbReference type="PROSITE" id="PS50850"/>
    </source>
</evidence>
<dbReference type="Proteomes" id="UP000253779">
    <property type="component" value="Chromosome"/>
</dbReference>
<organism evidence="9 10">
    <name type="scientific">Streptomyces cavourensis</name>
    <dbReference type="NCBI Taxonomy" id="67258"/>
    <lineage>
        <taxon>Bacteria</taxon>
        <taxon>Bacillati</taxon>
        <taxon>Actinomycetota</taxon>
        <taxon>Actinomycetes</taxon>
        <taxon>Kitasatosporales</taxon>
        <taxon>Streptomycetaceae</taxon>
        <taxon>Streptomyces</taxon>
    </lineage>
</organism>
<feature type="transmembrane region" description="Helical" evidence="7">
    <location>
        <begin position="313"/>
        <end position="331"/>
    </location>
</feature>
<feature type="transmembrane region" description="Helical" evidence="7">
    <location>
        <begin position="155"/>
        <end position="173"/>
    </location>
</feature>
<evidence type="ECO:0000256" key="5">
    <source>
        <dbReference type="ARBA" id="ARBA00023251"/>
    </source>
</evidence>
<feature type="region of interest" description="Disordered" evidence="6">
    <location>
        <begin position="574"/>
        <end position="604"/>
    </location>
</feature>
<evidence type="ECO:0000256" key="4">
    <source>
        <dbReference type="ARBA" id="ARBA00023136"/>
    </source>
</evidence>
<feature type="compositionally biased region" description="Basic and acidic residues" evidence="6">
    <location>
        <begin position="83"/>
        <end position="102"/>
    </location>
</feature>
<feature type="transmembrane region" description="Helical" evidence="7">
    <location>
        <begin position="274"/>
        <end position="297"/>
    </location>
</feature>
<evidence type="ECO:0000313" key="9">
    <source>
        <dbReference type="EMBL" id="AXI73236.1"/>
    </source>
</evidence>
<dbReference type="InterPro" id="IPR020846">
    <property type="entry name" value="MFS_dom"/>
</dbReference>
<dbReference type="EMBL" id="CP030930">
    <property type="protein sequence ID" value="AXI73236.1"/>
    <property type="molecule type" value="Genomic_DNA"/>
</dbReference>
<name>A0AAD0VFT4_9ACTN</name>
<dbReference type="GO" id="GO:0005886">
    <property type="term" value="C:plasma membrane"/>
    <property type="evidence" value="ECO:0007669"/>
    <property type="project" value="UniProtKB-SubCell"/>
</dbReference>
<dbReference type="AlphaFoldDB" id="A0AAD0VFT4"/>
<feature type="transmembrane region" description="Helical" evidence="7">
    <location>
        <begin position="541"/>
        <end position="563"/>
    </location>
</feature>
<keyword evidence="5" id="KW-0046">Antibiotic resistance</keyword>
<proteinExistence type="predicted"/>
<keyword evidence="3 7" id="KW-1133">Transmembrane helix</keyword>
<feature type="transmembrane region" description="Helical" evidence="7">
    <location>
        <begin position="506"/>
        <end position="529"/>
    </location>
</feature>
<dbReference type="PANTHER" id="PTHR42718">
    <property type="entry name" value="MAJOR FACILITATOR SUPERFAMILY MULTIDRUG TRANSPORTER MFSC"/>
    <property type="match status" value="1"/>
</dbReference>
<evidence type="ECO:0000256" key="7">
    <source>
        <dbReference type="SAM" id="Phobius"/>
    </source>
</evidence>
<keyword evidence="2 7" id="KW-0812">Transmembrane</keyword>
<feature type="region of interest" description="Disordered" evidence="6">
    <location>
        <begin position="1"/>
        <end position="111"/>
    </location>
</feature>
<evidence type="ECO:0000313" key="10">
    <source>
        <dbReference type="Proteomes" id="UP000253779"/>
    </source>
</evidence>
<feature type="transmembrane region" description="Helical" evidence="7">
    <location>
        <begin position="248"/>
        <end position="268"/>
    </location>
</feature>
<dbReference type="GO" id="GO:0046677">
    <property type="term" value="P:response to antibiotic"/>
    <property type="evidence" value="ECO:0007669"/>
    <property type="project" value="UniProtKB-KW"/>
</dbReference>
<feature type="compositionally biased region" description="Low complexity" evidence="6">
    <location>
        <begin position="577"/>
        <end position="588"/>
    </location>
</feature>
<accession>A0AAD0VFT4</accession>
<feature type="transmembrane region" description="Helical" evidence="7">
    <location>
        <begin position="185"/>
        <end position="211"/>
    </location>
</feature>
<feature type="transmembrane region" description="Helical" evidence="7">
    <location>
        <begin position="217"/>
        <end position="236"/>
    </location>
</feature>
<gene>
    <name evidence="9" type="ORF">DTW94_19760</name>
</gene>
<feature type="transmembrane region" description="Helical" evidence="7">
    <location>
        <begin position="442"/>
        <end position="462"/>
    </location>
</feature>
<feature type="compositionally biased region" description="Polar residues" evidence="6">
    <location>
        <begin position="589"/>
        <end position="604"/>
    </location>
</feature>
<feature type="transmembrane region" description="Helical" evidence="7">
    <location>
        <begin position="380"/>
        <end position="399"/>
    </location>
</feature>
<dbReference type="PANTHER" id="PTHR42718:SF39">
    <property type="entry name" value="ACTINORHODIN TRANSPORTER-RELATED"/>
    <property type="match status" value="1"/>
</dbReference>
<dbReference type="InterPro" id="IPR036259">
    <property type="entry name" value="MFS_trans_sf"/>
</dbReference>
<comment type="subcellular location">
    <subcellularLocation>
        <location evidence="1">Cell membrane</location>
        <topology evidence="1">Multi-pass membrane protein</topology>
    </subcellularLocation>
</comment>
<keyword evidence="4 7" id="KW-0472">Membrane</keyword>
<dbReference type="Pfam" id="PF07690">
    <property type="entry name" value="MFS_1"/>
    <property type="match status" value="1"/>
</dbReference>
<evidence type="ECO:0000256" key="1">
    <source>
        <dbReference type="ARBA" id="ARBA00004651"/>
    </source>
</evidence>
<dbReference type="SUPFAM" id="SSF103473">
    <property type="entry name" value="MFS general substrate transporter"/>
    <property type="match status" value="1"/>
</dbReference>
<sequence length="604" mass="62187">MARYTRASRESAAADGASTGGNCGTKTVRKRPTFGFPAVQRKPSSRCLGSRSAGGSPAAGGCGTACSGRPPPERRPRRPRRGRDREPPPPDGRLRGPGRSEKPVQTTTGARSGLGGSAALLVLLVGQAMANIDLAIVNLAVPAISTDLDVGSSELTLIVTAYALCSAVLLAPAARLGERQGVRRVYLWGLTLFTFASVVCGLATSAAVLIAGRCLQGAATALMISQVLVGIHRWFTGPARGRALGWNVLTLSGGAALGQVLGGTIVSADLLGTGWRAVFLLNVPIGVLILALGLFLLPHDRPAATTGRGDNDIPGTVLLAATTLAVLIPLSLERPDWIWVLLAAAVPLAVQFIRTERRVIARNGTPALDLRPLSATTVRWSLASYAGTTLTYIAMLYLLSLHLQQELGLPAWQAGLVPLGWVLAFGLAGPAFARSPQALARFLPFIGCAMLTVTYALASFVPTGTGTAIWPLTAVLCIGGFGLGINHTSLLNLLTATVSPRYAGTLSGTVNTLSTVVGVTGVALFGAAYSWFGRSAWAGSATAWVLTCAGLALIAGLCSFAALRAIATAPAGPPDPDATADATVAPTTVFSTKENTGHTTPTAD</sequence>
<feature type="transmembrane region" description="Helical" evidence="7">
    <location>
        <begin position="118"/>
        <end position="143"/>
    </location>
</feature>
<dbReference type="PROSITE" id="PS50850">
    <property type="entry name" value="MFS"/>
    <property type="match status" value="1"/>
</dbReference>